<dbReference type="AlphaFoldDB" id="A0ABD1MNQ9"/>
<keyword evidence="1" id="KW-0238">DNA-binding</keyword>
<evidence type="ECO:0000256" key="2">
    <source>
        <dbReference type="SAM" id="Phobius"/>
    </source>
</evidence>
<dbReference type="Proteomes" id="UP001603857">
    <property type="component" value="Unassembled WGS sequence"/>
</dbReference>
<comment type="domain">
    <text evidence="1">The PPC domain mediates interactions between AHL proteins.</text>
</comment>
<sequence length="151" mass="16060">MSVSVESPDGHVVGGGVGGLLLAASPVQVVVGSFLPSCQQEQKLKKVKSTEYAAATVTPAIAVSNAPPPPTNSEKEDVNVVGGAHMYYKILEHLTQTSLPLMLLEETTGTTCTLCQTLESQLPILTYLCLICSLCYPEIVSNMSDVYYHTT</sequence>
<comment type="subcellular location">
    <subcellularLocation>
        <location evidence="1">Nucleus</location>
    </subcellularLocation>
</comment>
<reference evidence="3 4" key="1">
    <citation type="submission" date="2024-08" db="EMBL/GenBank/DDBJ databases">
        <title>Insights into the chromosomal genome structure of Flemingia macrophylla.</title>
        <authorList>
            <person name="Ding Y."/>
            <person name="Zhao Y."/>
            <person name="Bi W."/>
            <person name="Wu M."/>
            <person name="Zhao G."/>
            <person name="Gong Y."/>
            <person name="Li W."/>
            <person name="Zhang P."/>
        </authorList>
    </citation>
    <scope>NUCLEOTIDE SEQUENCE [LARGE SCALE GENOMIC DNA]</scope>
    <source>
        <strain evidence="3">DYQJB</strain>
        <tissue evidence="3">Leaf</tissue>
    </source>
</reference>
<comment type="caution">
    <text evidence="3">The sequence shown here is derived from an EMBL/GenBank/DDBJ whole genome shotgun (WGS) entry which is preliminary data.</text>
</comment>
<evidence type="ECO:0000313" key="3">
    <source>
        <dbReference type="EMBL" id="KAL2337455.1"/>
    </source>
</evidence>
<proteinExistence type="predicted"/>
<dbReference type="InterPro" id="IPR039605">
    <property type="entry name" value="AHL"/>
</dbReference>
<dbReference type="GO" id="GO:0003680">
    <property type="term" value="F:minor groove of adenine-thymine-rich DNA binding"/>
    <property type="evidence" value="ECO:0007669"/>
    <property type="project" value="UniProtKB-UniRule"/>
</dbReference>
<comment type="function">
    <text evidence="1">Transcription factor that specifically binds AT-rich DNA sequences related to the nuclear matrix attachment regions (MARs).</text>
</comment>
<keyword evidence="2" id="KW-0472">Membrane</keyword>
<dbReference type="PANTHER" id="PTHR31500:SF96">
    <property type="entry name" value="AT-HOOK MOTIF NUCLEAR-LOCALIZED PROTEIN 7"/>
    <property type="match status" value="1"/>
</dbReference>
<evidence type="ECO:0000256" key="1">
    <source>
        <dbReference type="RuleBase" id="RU367031"/>
    </source>
</evidence>
<keyword evidence="2" id="KW-1133">Transmembrane helix</keyword>
<protein>
    <recommendedName>
        <fullName evidence="1">AT-hook motif nuclear-localized protein</fullName>
    </recommendedName>
</protein>
<dbReference type="EMBL" id="JBGMDY010000004">
    <property type="protein sequence ID" value="KAL2337455.1"/>
    <property type="molecule type" value="Genomic_DNA"/>
</dbReference>
<keyword evidence="1" id="KW-0805">Transcription regulation</keyword>
<feature type="transmembrane region" description="Helical" evidence="2">
    <location>
        <begin position="12"/>
        <end position="35"/>
    </location>
</feature>
<organism evidence="3 4">
    <name type="scientific">Flemingia macrophylla</name>
    <dbReference type="NCBI Taxonomy" id="520843"/>
    <lineage>
        <taxon>Eukaryota</taxon>
        <taxon>Viridiplantae</taxon>
        <taxon>Streptophyta</taxon>
        <taxon>Embryophyta</taxon>
        <taxon>Tracheophyta</taxon>
        <taxon>Spermatophyta</taxon>
        <taxon>Magnoliopsida</taxon>
        <taxon>eudicotyledons</taxon>
        <taxon>Gunneridae</taxon>
        <taxon>Pentapetalae</taxon>
        <taxon>rosids</taxon>
        <taxon>fabids</taxon>
        <taxon>Fabales</taxon>
        <taxon>Fabaceae</taxon>
        <taxon>Papilionoideae</taxon>
        <taxon>50 kb inversion clade</taxon>
        <taxon>NPAAA clade</taxon>
        <taxon>indigoferoid/millettioid clade</taxon>
        <taxon>Phaseoleae</taxon>
        <taxon>Flemingia</taxon>
    </lineage>
</organism>
<dbReference type="SUPFAM" id="SSF117856">
    <property type="entry name" value="AF0104/ALDC/Ptd012-like"/>
    <property type="match status" value="1"/>
</dbReference>
<name>A0ABD1MNQ9_9FABA</name>
<dbReference type="PANTHER" id="PTHR31500">
    <property type="entry name" value="AT-HOOK MOTIF NUCLEAR-LOCALIZED PROTEIN 9"/>
    <property type="match status" value="1"/>
</dbReference>
<accession>A0ABD1MNQ9</accession>
<keyword evidence="2" id="KW-0812">Transmembrane</keyword>
<keyword evidence="1" id="KW-0804">Transcription</keyword>
<keyword evidence="1" id="KW-0539">Nucleus</keyword>
<gene>
    <name evidence="3" type="ORF">Fmac_011901</name>
</gene>
<evidence type="ECO:0000313" key="4">
    <source>
        <dbReference type="Proteomes" id="UP001603857"/>
    </source>
</evidence>
<keyword evidence="4" id="KW-1185">Reference proteome</keyword>
<dbReference type="GO" id="GO:0005634">
    <property type="term" value="C:nucleus"/>
    <property type="evidence" value="ECO:0007669"/>
    <property type="project" value="UniProtKB-SubCell"/>
</dbReference>